<evidence type="ECO:0000259" key="8">
    <source>
        <dbReference type="Pfam" id="PF02383"/>
    </source>
</evidence>
<dbReference type="GO" id="GO:0043812">
    <property type="term" value="F:phosphatidylinositol-4-phosphate phosphatase activity"/>
    <property type="evidence" value="ECO:0007669"/>
    <property type="project" value="TreeGrafter"/>
</dbReference>
<evidence type="ECO:0000256" key="7">
    <source>
        <dbReference type="SAM" id="Phobius"/>
    </source>
</evidence>
<dbReference type="PANTHER" id="PTHR45662">
    <property type="entry name" value="PHOSPHATIDYLINOSITIDE PHOSPHATASE SAC1"/>
    <property type="match status" value="1"/>
</dbReference>
<comment type="catalytic activity">
    <reaction evidence="3">
        <text>a 1,2-diacyl-sn-glycero-3-phospho-(1D-myo-inositol 4-phosphate) + H2O = a 1,2-diacyl-sn-glycero-3-phospho-(1D-myo-inositol) + phosphate</text>
        <dbReference type="Rhea" id="RHEA:55652"/>
        <dbReference type="ChEBI" id="CHEBI:15377"/>
        <dbReference type="ChEBI" id="CHEBI:43474"/>
        <dbReference type="ChEBI" id="CHEBI:57880"/>
        <dbReference type="ChEBI" id="CHEBI:58178"/>
    </reaction>
    <physiologicalReaction direction="left-to-right" evidence="3">
        <dbReference type="Rhea" id="RHEA:55653"/>
    </physiologicalReaction>
</comment>
<feature type="domain" description="SAC" evidence="8">
    <location>
        <begin position="47"/>
        <end position="141"/>
    </location>
</feature>
<sequence>HITPEKFYVEACDDGADDVLAIDRVSTEVTLTVKKDVPPSAVTRPIFGILGTIRLVAGTYLIVITKKKKVGEIFGHAIWKATDFDILSYKKTMLHLTDIQQLQDNKVFLSMLNHVLSVDGFYFSTTYDLTHTLQRLANTSPEFQEMSLLER</sequence>
<feature type="transmembrane region" description="Helical" evidence="7">
    <location>
        <begin position="46"/>
        <end position="64"/>
    </location>
</feature>
<evidence type="ECO:0000256" key="5">
    <source>
        <dbReference type="ARBA" id="ARBA00041396"/>
    </source>
</evidence>
<dbReference type="GO" id="GO:0046856">
    <property type="term" value="P:phosphatidylinositol dephosphorylation"/>
    <property type="evidence" value="ECO:0007669"/>
    <property type="project" value="TreeGrafter"/>
</dbReference>
<reference evidence="9 10" key="1">
    <citation type="submission" date="2019-09" db="EMBL/GenBank/DDBJ databases">
        <title>Bird 10,000 Genomes (B10K) Project - Family phase.</title>
        <authorList>
            <person name="Zhang G."/>
        </authorList>
    </citation>
    <scope>NUCLEOTIDE SEQUENCE [LARGE SCALE GENOMIC DNA]</scope>
    <source>
        <strain evidence="9">OUT-0018</strain>
        <tissue evidence="9">Muscle</tissue>
    </source>
</reference>
<feature type="non-terminal residue" evidence="9">
    <location>
        <position position="1"/>
    </location>
</feature>
<proteinExistence type="predicted"/>
<evidence type="ECO:0000256" key="2">
    <source>
        <dbReference type="ARBA" id="ARBA00036631"/>
    </source>
</evidence>
<dbReference type="GO" id="GO:0005783">
    <property type="term" value="C:endoplasmic reticulum"/>
    <property type="evidence" value="ECO:0007669"/>
    <property type="project" value="TreeGrafter"/>
</dbReference>
<dbReference type="InterPro" id="IPR002013">
    <property type="entry name" value="SAC_dom"/>
</dbReference>
<feature type="non-terminal residue" evidence="9">
    <location>
        <position position="151"/>
    </location>
</feature>
<dbReference type="AlphaFoldDB" id="A0A7K7CT99"/>
<evidence type="ECO:0000256" key="1">
    <source>
        <dbReference type="ARBA" id="ARBA00013038"/>
    </source>
</evidence>
<evidence type="ECO:0000313" key="9">
    <source>
        <dbReference type="EMBL" id="NWY23896.1"/>
    </source>
</evidence>
<keyword evidence="7" id="KW-0812">Transmembrane</keyword>
<organism evidence="9 10">
    <name type="scientific">Pheucticus melanocephalus</name>
    <name type="common">Black-headed grosbeak</name>
    <name type="synonym">Guiraca melanocephala</name>
    <dbReference type="NCBI Taxonomy" id="371919"/>
    <lineage>
        <taxon>Eukaryota</taxon>
        <taxon>Metazoa</taxon>
        <taxon>Chordata</taxon>
        <taxon>Craniata</taxon>
        <taxon>Vertebrata</taxon>
        <taxon>Euteleostomi</taxon>
        <taxon>Archelosauria</taxon>
        <taxon>Archosauria</taxon>
        <taxon>Dinosauria</taxon>
        <taxon>Saurischia</taxon>
        <taxon>Theropoda</taxon>
        <taxon>Coelurosauria</taxon>
        <taxon>Aves</taxon>
        <taxon>Neognathae</taxon>
        <taxon>Neoaves</taxon>
        <taxon>Telluraves</taxon>
        <taxon>Australaves</taxon>
        <taxon>Passeriformes</taxon>
        <taxon>Cardinalidae</taxon>
        <taxon>Pheucticus</taxon>
    </lineage>
</organism>
<comment type="catalytic activity">
    <reaction evidence="2">
        <text>a 1,2-diacyl-sn-glycero-3-phospho-(1D-myo-inositol-3-phosphate) + H2O = a 1,2-diacyl-sn-glycero-3-phospho-(1D-myo-inositol) + phosphate</text>
        <dbReference type="Rhea" id="RHEA:12316"/>
        <dbReference type="ChEBI" id="CHEBI:15377"/>
        <dbReference type="ChEBI" id="CHEBI:43474"/>
        <dbReference type="ChEBI" id="CHEBI:57880"/>
        <dbReference type="ChEBI" id="CHEBI:58088"/>
        <dbReference type="EC" id="3.1.3.64"/>
    </reaction>
    <physiologicalReaction direction="left-to-right" evidence="2">
        <dbReference type="Rhea" id="RHEA:12317"/>
    </physiologicalReaction>
</comment>
<dbReference type="Pfam" id="PF02383">
    <property type="entry name" value="Syja_N"/>
    <property type="match status" value="1"/>
</dbReference>
<accession>A0A7K7CT99</accession>
<comment type="caution">
    <text evidence="9">The sequence shown here is derived from an EMBL/GenBank/DDBJ whole genome shotgun (WGS) entry which is preliminary data.</text>
</comment>
<protein>
    <recommendedName>
        <fullName evidence="4">Phosphatidylinositol-3-phosphatase SAC1</fullName>
        <ecNumber evidence="1">3.1.3.64</ecNumber>
    </recommendedName>
    <alternativeName>
        <fullName evidence="6">Phosphatidylinositol-4-phosphate phosphatase</fullName>
    </alternativeName>
    <alternativeName>
        <fullName evidence="5">Suppressor of actin mutations 1-like protein</fullName>
    </alternativeName>
</protein>
<gene>
    <name evidence="9" type="primary">Sacm1l_2</name>
    <name evidence="9" type="ORF">PHEMEL_R11311</name>
</gene>
<evidence type="ECO:0000313" key="10">
    <source>
        <dbReference type="Proteomes" id="UP000578259"/>
    </source>
</evidence>
<dbReference type="EMBL" id="VZSJ01000387">
    <property type="protein sequence ID" value="NWY23896.1"/>
    <property type="molecule type" value="Genomic_DNA"/>
</dbReference>
<keyword evidence="7" id="KW-1133">Transmembrane helix</keyword>
<keyword evidence="10" id="KW-1185">Reference proteome</keyword>
<name>A0A7K7CT99_PHEME</name>
<dbReference type="Proteomes" id="UP000578259">
    <property type="component" value="Unassembled WGS sequence"/>
</dbReference>
<dbReference type="GO" id="GO:0004438">
    <property type="term" value="F:phosphatidylinositol-3-phosphate phosphatase activity"/>
    <property type="evidence" value="ECO:0007669"/>
    <property type="project" value="UniProtKB-EC"/>
</dbReference>
<evidence type="ECO:0000256" key="3">
    <source>
        <dbReference type="ARBA" id="ARBA00036807"/>
    </source>
</evidence>
<keyword evidence="7" id="KW-0472">Membrane</keyword>
<evidence type="ECO:0000256" key="4">
    <source>
        <dbReference type="ARBA" id="ARBA00040795"/>
    </source>
</evidence>
<dbReference type="PANTHER" id="PTHR45662:SF2">
    <property type="entry name" value="PHOSPHATIDYLINOSITOL-3-PHOSPHATASE SAC1"/>
    <property type="match status" value="1"/>
</dbReference>
<evidence type="ECO:0000256" key="6">
    <source>
        <dbReference type="ARBA" id="ARBA00041911"/>
    </source>
</evidence>
<dbReference type="EC" id="3.1.3.64" evidence="1"/>